<gene>
    <name evidence="4" type="ORF">HNE05_16035</name>
</gene>
<dbReference type="CDD" id="cd06223">
    <property type="entry name" value="PRTases_typeI"/>
    <property type="match status" value="1"/>
</dbReference>
<proteinExistence type="inferred from homology"/>
<dbReference type="Proteomes" id="UP000501379">
    <property type="component" value="Chromosome"/>
</dbReference>
<evidence type="ECO:0000259" key="3">
    <source>
        <dbReference type="Pfam" id="PF18912"/>
    </source>
</evidence>
<evidence type="ECO:0000313" key="5">
    <source>
        <dbReference type="Proteomes" id="UP000501379"/>
    </source>
</evidence>
<accession>A0A6M8G7D4</accession>
<dbReference type="Gene3D" id="3.40.50.2020">
    <property type="match status" value="1"/>
</dbReference>
<name>A0A6M8G7D4_9GAMM</name>
<reference evidence="4" key="1">
    <citation type="submission" date="2020-07" db="EMBL/GenBank/DDBJ databases">
        <title>Nitrate ammonifying Pseudomonas campi sp. nov. isolated from German agricultural grassland.</title>
        <authorList>
            <person name="Timsy T."/>
            <person name="Ulrich A."/>
            <person name="Spanner T."/>
            <person name="Foesel B."/>
            <person name="Kolb S."/>
            <person name="Horn M.A."/>
            <person name="Behrendt U."/>
        </authorList>
    </citation>
    <scope>NUCLEOTIDE SEQUENCE</scope>
    <source>
        <strain evidence="4">S1-A32-2</strain>
    </source>
</reference>
<dbReference type="InterPro" id="IPR051910">
    <property type="entry name" value="ComF/GntX_DNA_util-trans"/>
</dbReference>
<protein>
    <submittedName>
        <fullName evidence="4">ComF family protein</fullName>
    </submittedName>
</protein>
<dbReference type="InterPro" id="IPR044005">
    <property type="entry name" value="DZR_2"/>
</dbReference>
<dbReference type="KEGG" id="pcam:HNE05_16035"/>
<dbReference type="EMBL" id="CP053697">
    <property type="protein sequence ID" value="QKE64795.1"/>
    <property type="molecule type" value="Genomic_DNA"/>
</dbReference>
<evidence type="ECO:0000256" key="1">
    <source>
        <dbReference type="ARBA" id="ARBA00008007"/>
    </source>
</evidence>
<dbReference type="Pfam" id="PF18912">
    <property type="entry name" value="DZR_2"/>
    <property type="match status" value="1"/>
</dbReference>
<dbReference type="Pfam" id="PF00156">
    <property type="entry name" value="Pribosyltran"/>
    <property type="match status" value="1"/>
</dbReference>
<organism evidence="4 5">
    <name type="scientific">Aquipseudomonas campi</name>
    <dbReference type="NCBI Taxonomy" id="2731681"/>
    <lineage>
        <taxon>Bacteria</taxon>
        <taxon>Pseudomonadati</taxon>
        <taxon>Pseudomonadota</taxon>
        <taxon>Gammaproteobacteria</taxon>
        <taxon>Pseudomonadales</taxon>
        <taxon>Pseudomonadaceae</taxon>
        <taxon>Aquipseudomonas</taxon>
    </lineage>
</organism>
<dbReference type="SUPFAM" id="SSF53271">
    <property type="entry name" value="PRTase-like"/>
    <property type="match status" value="1"/>
</dbReference>
<sequence length="245" mass="27099">MRCQPHRDNQVYIWTKNKQFCLLCAEPSESALPLCGPCESELPWLGAHCAVCAVPLPDSGLVCGACLKRPPAFARVEAPWRYAFPIDCLITRFKHQARWPLGRLLADLLSHHLQHAFAEGLPRPDLLLPVPLAGKRLRQRGFNQAEMLADWLGASLALPTHKHWLQRPQDTAHQQDLDAAARLRNLRQAFALDARAVIAGKHLAVIDDVLTTGATAEAVARLLRKAGAARVDIYCLARTPKPGET</sequence>
<evidence type="ECO:0000259" key="2">
    <source>
        <dbReference type="Pfam" id="PF00156"/>
    </source>
</evidence>
<evidence type="ECO:0000313" key="4">
    <source>
        <dbReference type="EMBL" id="QKE64795.1"/>
    </source>
</evidence>
<dbReference type="RefSeq" id="WP_173210047.1">
    <property type="nucleotide sequence ID" value="NZ_CP053697.2"/>
</dbReference>
<comment type="similarity">
    <text evidence="1">Belongs to the ComF/GntX family.</text>
</comment>
<dbReference type="InterPro" id="IPR000836">
    <property type="entry name" value="PRTase_dom"/>
</dbReference>
<feature type="domain" description="Phosphoribosyltransferase" evidence="2">
    <location>
        <begin position="172"/>
        <end position="241"/>
    </location>
</feature>
<dbReference type="PANTHER" id="PTHR47505:SF1">
    <property type="entry name" value="DNA UTILIZATION PROTEIN YHGH"/>
    <property type="match status" value="1"/>
</dbReference>
<keyword evidence="5" id="KW-1185">Reference proteome</keyword>
<dbReference type="PANTHER" id="PTHR47505">
    <property type="entry name" value="DNA UTILIZATION PROTEIN YHGH"/>
    <property type="match status" value="1"/>
</dbReference>
<dbReference type="AlphaFoldDB" id="A0A6M8G7D4"/>
<feature type="domain" description="Double zinc ribbon" evidence="3">
    <location>
        <begin position="21"/>
        <end position="67"/>
    </location>
</feature>
<dbReference type="InterPro" id="IPR029057">
    <property type="entry name" value="PRTase-like"/>
</dbReference>